<dbReference type="Gene3D" id="3.40.50.300">
    <property type="entry name" value="P-loop containing nucleotide triphosphate hydrolases"/>
    <property type="match status" value="1"/>
</dbReference>
<dbReference type="GO" id="GO:0016787">
    <property type="term" value="F:hydrolase activity"/>
    <property type="evidence" value="ECO:0007669"/>
    <property type="project" value="UniProtKB-KW"/>
</dbReference>
<evidence type="ECO:0000256" key="10">
    <source>
        <dbReference type="ARBA" id="ARBA00048988"/>
    </source>
</evidence>
<dbReference type="Pfam" id="PF02889">
    <property type="entry name" value="Sec63"/>
    <property type="match status" value="1"/>
</dbReference>
<evidence type="ECO:0000313" key="13">
    <source>
        <dbReference type="EMBL" id="CAG8356985.1"/>
    </source>
</evidence>
<evidence type="ECO:0000256" key="3">
    <source>
        <dbReference type="ARBA" id="ARBA00022801"/>
    </source>
</evidence>
<reference evidence="13" key="1">
    <citation type="submission" date="2021-07" db="EMBL/GenBank/DDBJ databases">
        <authorList>
            <person name="Branca A.L. A."/>
        </authorList>
    </citation>
    <scope>NUCLEOTIDE SEQUENCE</scope>
</reference>
<evidence type="ECO:0000259" key="12">
    <source>
        <dbReference type="PROSITE" id="PS51194"/>
    </source>
</evidence>
<dbReference type="GO" id="GO:0043138">
    <property type="term" value="F:3'-5' DNA helicase activity"/>
    <property type="evidence" value="ECO:0007669"/>
    <property type="project" value="UniProtKB-EC"/>
</dbReference>
<dbReference type="OrthoDB" id="5575at2759"/>
<dbReference type="PANTHER" id="PTHR47835">
    <property type="entry name" value="HFM1, ATP DEPENDENT DNA HELICASE HOMOLOG"/>
    <property type="match status" value="1"/>
</dbReference>
<feature type="compositionally biased region" description="Basic and acidic residues" evidence="11">
    <location>
        <begin position="1016"/>
        <end position="1029"/>
    </location>
</feature>
<evidence type="ECO:0000256" key="5">
    <source>
        <dbReference type="ARBA" id="ARBA00022840"/>
    </source>
</evidence>
<keyword evidence="5" id="KW-0067">ATP-binding</keyword>
<dbReference type="Gene3D" id="1.10.10.10">
    <property type="entry name" value="Winged helix-like DNA-binding domain superfamily/Winged helix DNA-binding domain"/>
    <property type="match status" value="1"/>
</dbReference>
<dbReference type="Proteomes" id="UP001152646">
    <property type="component" value="Unassembled WGS sequence"/>
</dbReference>
<feature type="compositionally biased region" description="Polar residues" evidence="11">
    <location>
        <begin position="823"/>
        <end position="843"/>
    </location>
</feature>
<evidence type="ECO:0000313" key="14">
    <source>
        <dbReference type="Proteomes" id="UP001152646"/>
    </source>
</evidence>
<keyword evidence="4" id="KW-0347">Helicase</keyword>
<dbReference type="SUPFAM" id="SSF52540">
    <property type="entry name" value="P-loop containing nucleoside triphosphate hydrolases"/>
    <property type="match status" value="1"/>
</dbReference>
<comment type="catalytic activity">
    <reaction evidence="8">
        <text>Couples ATP hydrolysis with the unwinding of duplex DNA by translocating in the 3'-5' direction.</text>
        <dbReference type="EC" id="5.6.2.4"/>
    </reaction>
</comment>
<evidence type="ECO:0000256" key="7">
    <source>
        <dbReference type="ARBA" id="ARBA00023254"/>
    </source>
</evidence>
<dbReference type="SUPFAM" id="SSF158702">
    <property type="entry name" value="Sec63 N-terminal domain-like"/>
    <property type="match status" value="1"/>
</dbReference>
<evidence type="ECO:0000256" key="4">
    <source>
        <dbReference type="ARBA" id="ARBA00022806"/>
    </source>
</evidence>
<dbReference type="Pfam" id="PF00271">
    <property type="entry name" value="Helicase_C"/>
    <property type="match status" value="1"/>
</dbReference>
<proteinExistence type="inferred from homology"/>
<dbReference type="PROSITE" id="PS51194">
    <property type="entry name" value="HELICASE_CTER"/>
    <property type="match status" value="1"/>
</dbReference>
<feature type="region of interest" description="Disordered" evidence="11">
    <location>
        <begin position="803"/>
        <end position="917"/>
    </location>
</feature>
<dbReference type="InterPro" id="IPR036388">
    <property type="entry name" value="WH-like_DNA-bd_sf"/>
</dbReference>
<feature type="compositionally biased region" description="Basic and acidic residues" evidence="11">
    <location>
        <begin position="881"/>
        <end position="897"/>
    </location>
</feature>
<accession>A0A9W4NEX2</accession>
<comment type="catalytic activity">
    <reaction evidence="10">
        <text>ATP + H2O = ADP + phosphate + H(+)</text>
        <dbReference type="Rhea" id="RHEA:13065"/>
        <dbReference type="ChEBI" id="CHEBI:15377"/>
        <dbReference type="ChEBI" id="CHEBI:15378"/>
        <dbReference type="ChEBI" id="CHEBI:30616"/>
        <dbReference type="ChEBI" id="CHEBI:43474"/>
        <dbReference type="ChEBI" id="CHEBI:456216"/>
        <dbReference type="EC" id="5.6.2.4"/>
    </reaction>
</comment>
<dbReference type="GO" id="GO:0005524">
    <property type="term" value="F:ATP binding"/>
    <property type="evidence" value="ECO:0007669"/>
    <property type="project" value="UniProtKB-KW"/>
</dbReference>
<dbReference type="InterPro" id="IPR036390">
    <property type="entry name" value="WH_DNA-bd_sf"/>
</dbReference>
<evidence type="ECO:0000256" key="9">
    <source>
        <dbReference type="ARBA" id="ARBA00034808"/>
    </source>
</evidence>
<dbReference type="PANTHER" id="PTHR47835:SF3">
    <property type="entry name" value="HELICASE FOR MEIOSIS 1"/>
    <property type="match status" value="1"/>
</dbReference>
<dbReference type="EC" id="5.6.2.4" evidence="9"/>
<dbReference type="GO" id="GO:0051321">
    <property type="term" value="P:meiotic cell cycle"/>
    <property type="evidence" value="ECO:0007669"/>
    <property type="project" value="UniProtKB-KW"/>
</dbReference>
<dbReference type="FunFam" id="1.10.10.10:FF:000012">
    <property type="entry name" value="U5 small nuclear ribonucleoprotein helicase"/>
    <property type="match status" value="1"/>
</dbReference>
<dbReference type="Gene3D" id="1.10.3380.10">
    <property type="entry name" value="Sec63 N-terminal domain-like domain"/>
    <property type="match status" value="1"/>
</dbReference>
<dbReference type="InterPro" id="IPR052247">
    <property type="entry name" value="Meiotic_Crossover_Helicase"/>
</dbReference>
<evidence type="ECO:0000256" key="8">
    <source>
        <dbReference type="ARBA" id="ARBA00034617"/>
    </source>
</evidence>
<dbReference type="InterPro" id="IPR001650">
    <property type="entry name" value="Helicase_C-like"/>
</dbReference>
<dbReference type="CDD" id="cd18795">
    <property type="entry name" value="SF2_C_Ski2"/>
    <property type="match status" value="1"/>
</dbReference>
<comment type="similarity">
    <text evidence="1">Belongs to the helicase family. SKI2 subfamily.</text>
</comment>
<keyword evidence="3" id="KW-0378">Hydrolase</keyword>
<dbReference type="AlphaFoldDB" id="A0A9W4NEX2"/>
<feature type="region of interest" description="Disordered" evidence="11">
    <location>
        <begin position="929"/>
        <end position="1071"/>
    </location>
</feature>
<gene>
    <name evidence="13" type="ORF">PSALAMII_LOCUS3543</name>
</gene>
<dbReference type="EMBL" id="CAJVPA010000122">
    <property type="protein sequence ID" value="CAG8356985.1"/>
    <property type="molecule type" value="Genomic_DNA"/>
</dbReference>
<keyword evidence="6" id="KW-0413">Isomerase</keyword>
<keyword evidence="7" id="KW-0469">Meiosis</keyword>
<dbReference type="FunFam" id="1.10.3380.10:FF:000012">
    <property type="entry name" value="DEAD/DEAH box DNA helicase"/>
    <property type="match status" value="1"/>
</dbReference>
<dbReference type="InterPro" id="IPR004179">
    <property type="entry name" value="Sec63-dom"/>
</dbReference>
<dbReference type="Pfam" id="PF23445">
    <property type="entry name" value="WHD_SNRNP200"/>
    <property type="match status" value="1"/>
</dbReference>
<organism evidence="13 14">
    <name type="scientific">Penicillium salamii</name>
    <dbReference type="NCBI Taxonomy" id="1612424"/>
    <lineage>
        <taxon>Eukaryota</taxon>
        <taxon>Fungi</taxon>
        <taxon>Dikarya</taxon>
        <taxon>Ascomycota</taxon>
        <taxon>Pezizomycotina</taxon>
        <taxon>Eurotiomycetes</taxon>
        <taxon>Eurotiomycetidae</taxon>
        <taxon>Eurotiales</taxon>
        <taxon>Aspergillaceae</taxon>
        <taxon>Penicillium</taxon>
    </lineage>
</organism>
<protein>
    <recommendedName>
        <fullName evidence="9">DNA 3'-5' helicase</fullName>
        <ecNumber evidence="9">5.6.2.4</ecNumber>
    </recommendedName>
</protein>
<evidence type="ECO:0000256" key="6">
    <source>
        <dbReference type="ARBA" id="ARBA00023235"/>
    </source>
</evidence>
<evidence type="ECO:0000256" key="2">
    <source>
        <dbReference type="ARBA" id="ARBA00022741"/>
    </source>
</evidence>
<sequence length="1100" mass="122804">MPYLFEIQESDEMFRLPEVIEQHSAQKPIMVFCCTRNSSLTTAKELARLWTLTNPPSRLWKGPQKHLDASNEELKTSLAAGVAFHHAGLGPADRHTVEMGFKEGHISVICCTSTLAVGVNLPCHLVIIKNTVGWQDGRCKEYSDLEMMQMLGRAGRPQFDDSATAVILTKKDRVAHYEKLVQGSESLESCLHLNLIDHLNAEIGLGNVCDVQSAVKWLAGTFLFVRLRRNPTHYNLKEGAKQEDEDEMLRQICEKDINMLRECGLIKTESLCSTQAGEAMARYYIRFETMKALLSLKSKATLHETLNAISLASEFHEVRLKANEKSLYREINRDTGIRFPINVDLALPTHKVSLLIQSELGAIEFPDAEGLQKHKFTFNQDKGIVFAHVNRLIRCLIDCQIARSDSTSICSSLELARSLGAKVWDHSPLQMKQLDQIGVVAVRKLAAAGITSIEGLECTEAHQIEVALSKNPPFGSKLLARLKEFPKLWVAVKMIKKDVKVDCVNIHFGVELAFMNDKTPTMFLRKPVHVCCMTERSDGHMIDFRRMSANRMQNGLKIELSAQLTSADETILCHVMCDEIAGTSRKAELLPDLPAHAFATLQKKDSDAHNTMKSINVRIGSAATAAISNTKDQVVHSIQGFTAINKPGTPTAPHSRLRRETRDVNQGCQDLDDFDGDDLQIDDFLNVQDHHKKTMDSCHRQPLQFDDTDWLSIAASSPSPPKISTKASKSYVSHGENWASEMDEQDEEEYEPTRLANGKWACNHKCNDKTRFVKFFFSFLFRARDRANYDSCKHFCCREGLDKPPPKPKKRAAPKTQKEDGLNQLTIPTSITKTAANASNKGSLATKKVKVDPKNALGGSKPNSSTPQPKKKASAQGRLALVEKDKNVVLAKRKEPPVKPLSSDYGDDSFDDLPSPSTLLVNVRKNLAKGGESSARNAPEKGTAFTSSDTEKGRIKSTVHPTDRSQLHQAKPSKRTTPDEHEIIEISDDTPPKATLSSVELLEPTATGQNTLQVPAEERSDDMKRKASQDENQTTKRFKRNPFVTPFRVQSAEAPDSEEAPLDPKDSGLPVPRTWFDLNAEWLRDDIDMIEEFKNIVDFI</sequence>
<comment type="caution">
    <text evidence="13">The sequence shown here is derived from an EMBL/GenBank/DDBJ whole genome shotgun (WGS) entry which is preliminary data.</text>
</comment>
<evidence type="ECO:0000256" key="1">
    <source>
        <dbReference type="ARBA" id="ARBA00010140"/>
    </source>
</evidence>
<name>A0A9W4NEX2_9EURO</name>
<dbReference type="SUPFAM" id="SSF46785">
    <property type="entry name" value="Winged helix' DNA-binding domain"/>
    <property type="match status" value="1"/>
</dbReference>
<dbReference type="SMART" id="SM00490">
    <property type="entry name" value="HELICc"/>
    <property type="match status" value="1"/>
</dbReference>
<dbReference type="InterPro" id="IPR057842">
    <property type="entry name" value="WH_MER3"/>
</dbReference>
<keyword evidence="2" id="KW-0547">Nucleotide-binding</keyword>
<dbReference type="SMART" id="SM00973">
    <property type="entry name" value="Sec63"/>
    <property type="match status" value="1"/>
</dbReference>
<feature type="domain" description="Helicase C-terminal" evidence="12">
    <location>
        <begin position="15"/>
        <end position="203"/>
    </location>
</feature>
<evidence type="ECO:0000256" key="11">
    <source>
        <dbReference type="SAM" id="MobiDB-lite"/>
    </source>
</evidence>
<dbReference type="InterPro" id="IPR027417">
    <property type="entry name" value="P-loop_NTPase"/>
</dbReference>